<dbReference type="SUPFAM" id="SSF48371">
    <property type="entry name" value="ARM repeat"/>
    <property type="match status" value="1"/>
</dbReference>
<feature type="compositionally biased region" description="Basic and acidic residues" evidence="1">
    <location>
        <begin position="237"/>
        <end position="252"/>
    </location>
</feature>
<sequence length="536" mass="61183">MIPAPESSALFPSLSCDQSIENPRVFFTSIVDQYRRADEATKISLVNEVLCSSLVLLIVNGVELGRRHCPTDLLPSLLAILQNEDVEIQNGATQAIGVMCRGGVSGVWMDGVLNSGVVERVCDRVCSEKNRKVVIGMVRVLDSLCFGMKKQIRLLRKGERGRRDEREEGGQEGELRKEENERDRGVGEEDEWSGSEFSLMSRCLSGLGLIEETLGRVLRGLMEEDEEEDKEWIDNGEEGRWEGNGNEDEKERRELEEKVGGMIVRHFGRSVSQRMGKIGVIGIDIGKERFWMKKREEDRNRENEEKLKRELDEMRRKEEERRSEHKQTQAELKRQFEQNKAKIELGEEFQRLKQEEDIQRKRREEEAERKRIEEEEEMERKRQSKTGAAAIEWFDKSAFTLSGSVFTLNSTNSRNLLSAEFGPVVVRYSFIVRTVSSCFRFGVASVDQTGQLQNHAHFPYLPHTAGWCCHCRKCIQNSNRTNESSACESGVSGQRVVLEADGREGKRTLKLSQNGQTQPTFNSNIPGKSRLRSGKV</sequence>
<dbReference type="EMBL" id="JARBJD010000179">
    <property type="protein sequence ID" value="KAK2948325.1"/>
    <property type="molecule type" value="Genomic_DNA"/>
</dbReference>
<organism evidence="2 3">
    <name type="scientific">Blattamonas nauphoetae</name>
    <dbReference type="NCBI Taxonomy" id="2049346"/>
    <lineage>
        <taxon>Eukaryota</taxon>
        <taxon>Metamonada</taxon>
        <taxon>Preaxostyla</taxon>
        <taxon>Oxymonadida</taxon>
        <taxon>Blattamonas</taxon>
    </lineage>
</organism>
<proteinExistence type="predicted"/>
<evidence type="ECO:0000313" key="3">
    <source>
        <dbReference type="Proteomes" id="UP001281761"/>
    </source>
</evidence>
<gene>
    <name evidence="2" type="ORF">BLNAU_16774</name>
</gene>
<feature type="region of interest" description="Disordered" evidence="1">
    <location>
        <begin position="312"/>
        <end position="332"/>
    </location>
</feature>
<dbReference type="InterPro" id="IPR011989">
    <property type="entry name" value="ARM-like"/>
</dbReference>
<feature type="region of interest" description="Disordered" evidence="1">
    <location>
        <begin position="228"/>
        <end position="252"/>
    </location>
</feature>
<feature type="region of interest" description="Disordered" evidence="1">
    <location>
        <begin position="160"/>
        <end position="193"/>
    </location>
</feature>
<name>A0ABQ9XDN2_9EUKA</name>
<feature type="region of interest" description="Disordered" evidence="1">
    <location>
        <begin position="512"/>
        <end position="536"/>
    </location>
</feature>
<comment type="caution">
    <text evidence="2">The sequence shown here is derived from an EMBL/GenBank/DDBJ whole genome shotgun (WGS) entry which is preliminary data.</text>
</comment>
<accession>A0ABQ9XDN2</accession>
<protein>
    <submittedName>
        <fullName evidence="2">Uncharacterized protein</fullName>
    </submittedName>
</protein>
<keyword evidence="3" id="KW-1185">Reference proteome</keyword>
<evidence type="ECO:0000256" key="1">
    <source>
        <dbReference type="SAM" id="MobiDB-lite"/>
    </source>
</evidence>
<reference evidence="2 3" key="1">
    <citation type="journal article" date="2022" name="bioRxiv">
        <title>Genomics of Preaxostyla Flagellates Illuminates Evolutionary Transitions and the Path Towards Mitochondrial Loss.</title>
        <authorList>
            <person name="Novak L.V.F."/>
            <person name="Treitli S.C."/>
            <person name="Pyrih J."/>
            <person name="Halakuc P."/>
            <person name="Pipaliya S.V."/>
            <person name="Vacek V."/>
            <person name="Brzon O."/>
            <person name="Soukal P."/>
            <person name="Eme L."/>
            <person name="Dacks J.B."/>
            <person name="Karnkowska A."/>
            <person name="Elias M."/>
            <person name="Hampl V."/>
        </authorList>
    </citation>
    <scope>NUCLEOTIDE SEQUENCE [LARGE SCALE GENOMIC DNA]</scope>
    <source>
        <strain evidence="2">NAU3</strain>
        <tissue evidence="2">Gut</tissue>
    </source>
</reference>
<feature type="compositionally biased region" description="Basic and acidic residues" evidence="1">
    <location>
        <begin position="358"/>
        <end position="381"/>
    </location>
</feature>
<feature type="compositionally biased region" description="Polar residues" evidence="1">
    <location>
        <begin position="512"/>
        <end position="526"/>
    </location>
</feature>
<dbReference type="Proteomes" id="UP001281761">
    <property type="component" value="Unassembled WGS sequence"/>
</dbReference>
<dbReference type="Gene3D" id="1.25.10.10">
    <property type="entry name" value="Leucine-rich Repeat Variant"/>
    <property type="match status" value="1"/>
</dbReference>
<dbReference type="InterPro" id="IPR016024">
    <property type="entry name" value="ARM-type_fold"/>
</dbReference>
<evidence type="ECO:0000313" key="2">
    <source>
        <dbReference type="EMBL" id="KAK2948325.1"/>
    </source>
</evidence>
<feature type="compositionally biased region" description="Basic and acidic residues" evidence="1">
    <location>
        <begin position="160"/>
        <end position="187"/>
    </location>
</feature>
<feature type="region of interest" description="Disordered" evidence="1">
    <location>
        <begin position="358"/>
        <end position="385"/>
    </location>
</feature>